<evidence type="ECO:0000256" key="1">
    <source>
        <dbReference type="SAM" id="Phobius"/>
    </source>
</evidence>
<dbReference type="EMBL" id="BSYR01000014">
    <property type="protein sequence ID" value="GMI78023.1"/>
    <property type="molecule type" value="Genomic_DNA"/>
</dbReference>
<feature type="transmembrane region" description="Helical" evidence="1">
    <location>
        <begin position="6"/>
        <end position="27"/>
    </location>
</feature>
<evidence type="ECO:0000313" key="3">
    <source>
        <dbReference type="EMBL" id="GMI78023.1"/>
    </source>
</evidence>
<dbReference type="AlphaFoldDB" id="A0A9W7HJK4"/>
<reference evidence="3" key="1">
    <citation type="submission" date="2023-05" db="EMBL/GenBank/DDBJ databases">
        <title>Genome and transcriptome analyses reveal genes involved in the formation of fine ridges on petal epidermal cells in Hibiscus trionum.</title>
        <authorList>
            <person name="Koshimizu S."/>
            <person name="Masuda S."/>
            <person name="Ishii T."/>
            <person name="Shirasu K."/>
            <person name="Hoshino A."/>
            <person name="Arita M."/>
        </authorList>
    </citation>
    <scope>NUCLEOTIDE SEQUENCE</scope>
    <source>
        <strain evidence="3">Hamamatsu line</strain>
    </source>
</reference>
<proteinExistence type="predicted"/>
<comment type="caution">
    <text evidence="3">The sequence shown here is derived from an EMBL/GenBank/DDBJ whole genome shotgun (WGS) entry which is preliminary data.</text>
</comment>
<gene>
    <name evidence="3" type="ORF">HRI_001471600</name>
</gene>
<evidence type="ECO:0000259" key="2">
    <source>
        <dbReference type="Pfam" id="PF25797"/>
    </source>
</evidence>
<dbReference type="Pfam" id="PF25797">
    <property type="entry name" value="PDF2_C"/>
    <property type="match status" value="1"/>
</dbReference>
<dbReference type="InterPro" id="IPR042160">
    <property type="entry name" value="HD-Zip_IV"/>
</dbReference>
<keyword evidence="1" id="KW-0812">Transmembrane</keyword>
<sequence length="141" mass="15795">MTLVNLLGVIVCAVSSVWLPVSPNLLFDFLRHEARRHKWDFMSNGGPAKSIVNLAKGQDLGKVVTVQTIKYKENNMWVLQDSCTSAFQSMVVFAPVDITGLQTVITGCDSSNIAILPSGFCHDRREKFEQIRDSTSEDWEF</sequence>
<dbReference type="Proteomes" id="UP001165190">
    <property type="component" value="Unassembled WGS sequence"/>
</dbReference>
<dbReference type="PANTHER" id="PTHR45654">
    <property type="entry name" value="HOMEOBOX-LEUCINE ZIPPER PROTEIN MERISTEM L1"/>
    <property type="match status" value="1"/>
</dbReference>
<organism evidence="3 4">
    <name type="scientific">Hibiscus trionum</name>
    <name type="common">Flower of an hour</name>
    <dbReference type="NCBI Taxonomy" id="183268"/>
    <lineage>
        <taxon>Eukaryota</taxon>
        <taxon>Viridiplantae</taxon>
        <taxon>Streptophyta</taxon>
        <taxon>Embryophyta</taxon>
        <taxon>Tracheophyta</taxon>
        <taxon>Spermatophyta</taxon>
        <taxon>Magnoliopsida</taxon>
        <taxon>eudicotyledons</taxon>
        <taxon>Gunneridae</taxon>
        <taxon>Pentapetalae</taxon>
        <taxon>rosids</taxon>
        <taxon>malvids</taxon>
        <taxon>Malvales</taxon>
        <taxon>Malvaceae</taxon>
        <taxon>Malvoideae</taxon>
        <taxon>Hibiscus</taxon>
    </lineage>
</organism>
<protein>
    <submittedName>
        <fullName evidence="3">GLABRA 2</fullName>
    </submittedName>
</protein>
<keyword evidence="4" id="KW-1185">Reference proteome</keyword>
<dbReference type="SUPFAM" id="SSF55961">
    <property type="entry name" value="Bet v1-like"/>
    <property type="match status" value="1"/>
</dbReference>
<keyword evidence="1" id="KW-1133">Transmembrane helix</keyword>
<dbReference type="PANTHER" id="PTHR45654:SF24">
    <property type="entry name" value="HOMEOBOX-LEUCINE ZIPPER PROTEIN GLABRA 2"/>
    <property type="match status" value="1"/>
</dbReference>
<keyword evidence="1" id="KW-0472">Membrane</keyword>
<dbReference type="OrthoDB" id="1423105at2759"/>
<evidence type="ECO:0000313" key="4">
    <source>
        <dbReference type="Proteomes" id="UP001165190"/>
    </source>
</evidence>
<accession>A0A9W7HJK4</accession>
<feature type="domain" description="HD-Zip IV C-terminal" evidence="2">
    <location>
        <begin position="7"/>
        <end position="126"/>
    </location>
</feature>
<name>A0A9W7HJK4_HIBTR</name>
<dbReference type="InterPro" id="IPR057993">
    <property type="entry name" value="HD-Zip_IV_C"/>
</dbReference>